<proteinExistence type="predicted"/>
<accession>A0A093VJ73</accession>
<sequence length="45" mass="5011">MSSLSGCGKPTGPETPIMAYSRRNSKLVTELKQLALLYTEEHMKL</sequence>
<dbReference type="EMBL" id="JPOX01000008">
    <property type="protein sequence ID" value="KFX50014.1"/>
    <property type="molecule type" value="Genomic_DNA"/>
</dbReference>
<dbReference type="HOGENOM" id="CLU_3207910_0_0_1"/>
<evidence type="ECO:0000313" key="1">
    <source>
        <dbReference type="EMBL" id="KFX50014.1"/>
    </source>
</evidence>
<name>A0A093VJ73_TALMA</name>
<comment type="caution">
    <text evidence="1">The sequence shown here is derived from an EMBL/GenBank/DDBJ whole genome shotgun (WGS) entry which is preliminary data.</text>
</comment>
<reference evidence="1" key="1">
    <citation type="journal article" date="2014" name="PLoS Genet.">
        <title>Signature Gene Expression Reveals Novel Clues to the Molecular Mechanisms of Dimorphic Transition in Penicillium marneffei.</title>
        <authorList>
            <person name="Yang E."/>
            <person name="Wang G."/>
            <person name="Cai J."/>
            <person name="Woo P.C."/>
            <person name="Lau S.K."/>
            <person name="Yuen K.-Y."/>
            <person name="Chow W.-N."/>
            <person name="Lin X."/>
        </authorList>
    </citation>
    <scope>NUCLEOTIDE SEQUENCE [LARGE SCALE GENOMIC DNA]</scope>
    <source>
        <strain evidence="1">PM1</strain>
    </source>
</reference>
<dbReference type="AlphaFoldDB" id="A0A093VJ73"/>
<protein>
    <submittedName>
        <fullName evidence="1">Uncharacterized protein</fullName>
    </submittedName>
</protein>
<organism evidence="1">
    <name type="scientific">Talaromyces marneffei PM1</name>
    <dbReference type="NCBI Taxonomy" id="1077442"/>
    <lineage>
        <taxon>Eukaryota</taxon>
        <taxon>Fungi</taxon>
        <taxon>Dikarya</taxon>
        <taxon>Ascomycota</taxon>
        <taxon>Pezizomycotina</taxon>
        <taxon>Eurotiomycetes</taxon>
        <taxon>Eurotiomycetidae</taxon>
        <taxon>Eurotiales</taxon>
        <taxon>Trichocomaceae</taxon>
        <taxon>Talaromyces</taxon>
        <taxon>Talaromyces sect. Talaromyces</taxon>
    </lineage>
</organism>
<gene>
    <name evidence="1" type="ORF">GQ26_0081990</name>
</gene>